<dbReference type="RefSeq" id="WP_202920510.1">
    <property type="nucleotide sequence ID" value="NZ_CP036273.1"/>
</dbReference>
<organism evidence="1 2">
    <name type="scientific">Urbifossiella limnaea</name>
    <dbReference type="NCBI Taxonomy" id="2528023"/>
    <lineage>
        <taxon>Bacteria</taxon>
        <taxon>Pseudomonadati</taxon>
        <taxon>Planctomycetota</taxon>
        <taxon>Planctomycetia</taxon>
        <taxon>Gemmatales</taxon>
        <taxon>Gemmataceae</taxon>
        <taxon>Urbifossiella</taxon>
    </lineage>
</organism>
<accession>A0A517Y2L4</accession>
<dbReference type="KEGG" id="uli:ETAA1_60470"/>
<reference evidence="1 2" key="1">
    <citation type="submission" date="2019-02" db="EMBL/GenBank/DDBJ databases">
        <title>Deep-cultivation of Planctomycetes and their phenomic and genomic characterization uncovers novel biology.</title>
        <authorList>
            <person name="Wiegand S."/>
            <person name="Jogler M."/>
            <person name="Boedeker C."/>
            <person name="Pinto D."/>
            <person name="Vollmers J."/>
            <person name="Rivas-Marin E."/>
            <person name="Kohn T."/>
            <person name="Peeters S.H."/>
            <person name="Heuer A."/>
            <person name="Rast P."/>
            <person name="Oberbeckmann S."/>
            <person name="Bunk B."/>
            <person name="Jeske O."/>
            <person name="Meyerdierks A."/>
            <person name="Storesund J.E."/>
            <person name="Kallscheuer N."/>
            <person name="Luecker S."/>
            <person name="Lage O.M."/>
            <person name="Pohl T."/>
            <person name="Merkel B.J."/>
            <person name="Hornburger P."/>
            <person name="Mueller R.-W."/>
            <person name="Bruemmer F."/>
            <person name="Labrenz M."/>
            <person name="Spormann A.M."/>
            <person name="Op den Camp H."/>
            <person name="Overmann J."/>
            <person name="Amann R."/>
            <person name="Jetten M.S.M."/>
            <person name="Mascher T."/>
            <person name="Medema M.H."/>
            <person name="Devos D.P."/>
            <person name="Kaster A.-K."/>
            <person name="Ovreas L."/>
            <person name="Rohde M."/>
            <person name="Galperin M.Y."/>
            <person name="Jogler C."/>
        </authorList>
    </citation>
    <scope>NUCLEOTIDE SEQUENCE [LARGE SCALE GENOMIC DNA]</scope>
    <source>
        <strain evidence="1 2">ETA_A1</strain>
    </source>
</reference>
<dbReference type="AlphaFoldDB" id="A0A517Y2L4"/>
<dbReference type="Proteomes" id="UP000319576">
    <property type="component" value="Chromosome"/>
</dbReference>
<keyword evidence="2" id="KW-1185">Reference proteome</keyword>
<name>A0A517Y2L4_9BACT</name>
<gene>
    <name evidence="1" type="ORF">ETAA1_60470</name>
</gene>
<protein>
    <submittedName>
        <fullName evidence="1">Uncharacterized protein</fullName>
    </submittedName>
</protein>
<sequence length="52" mass="5789">MAVEIEVDTPTNADLLFEPIRERVRGRFQPSRVKLEAAGGLAMRLPEAGHSR</sequence>
<evidence type="ECO:0000313" key="2">
    <source>
        <dbReference type="Proteomes" id="UP000319576"/>
    </source>
</evidence>
<evidence type="ECO:0000313" key="1">
    <source>
        <dbReference type="EMBL" id="QDU24036.1"/>
    </source>
</evidence>
<dbReference type="EMBL" id="CP036273">
    <property type="protein sequence ID" value="QDU24036.1"/>
    <property type="molecule type" value="Genomic_DNA"/>
</dbReference>
<proteinExistence type="predicted"/>